<dbReference type="STRING" id="7395.A0A1A9V3T7"/>
<evidence type="ECO:0000256" key="14">
    <source>
        <dbReference type="ARBA" id="ARBA00023315"/>
    </source>
</evidence>
<evidence type="ECO:0000256" key="18">
    <source>
        <dbReference type="ARBA" id="ARBA00039721"/>
    </source>
</evidence>
<dbReference type="PANTHER" id="PTHR13906:SF14">
    <property type="entry name" value="LYSOPHOSPHOLIPID ACYLTRANSFERASE 5"/>
    <property type="match status" value="1"/>
</dbReference>
<dbReference type="InterPro" id="IPR004299">
    <property type="entry name" value="MBOAT_fam"/>
</dbReference>
<dbReference type="AlphaFoldDB" id="A0A1A9V3T7"/>
<dbReference type="EnsemblMetazoa" id="GAUT024870-RA">
    <property type="protein sequence ID" value="GAUT024870-PA"/>
    <property type="gene ID" value="GAUT024870"/>
</dbReference>
<protein>
    <recommendedName>
        <fullName evidence="18">Lysophospholipid acyltransferase 5</fullName>
        <ecNumber evidence="16">2.3.1.23</ecNumber>
        <ecNumber evidence="17">2.3.1.n6</ecNumber>
    </recommendedName>
</protein>
<evidence type="ECO:0000256" key="3">
    <source>
        <dbReference type="ARBA" id="ARBA00005074"/>
    </source>
</evidence>
<keyword evidence="6" id="KW-0808">Transferase</keyword>
<evidence type="ECO:0000256" key="15">
    <source>
        <dbReference type="ARBA" id="ARBA00025707"/>
    </source>
</evidence>
<dbReference type="InterPro" id="IPR049941">
    <property type="entry name" value="LPLAT_7/PORCN-like"/>
</dbReference>
<proteinExistence type="inferred from homology"/>
<evidence type="ECO:0000256" key="1">
    <source>
        <dbReference type="ARBA" id="ARBA00004141"/>
    </source>
</evidence>
<sequence length="523" mass="60497">MGATTDIDDNDLNWVQNLANKTGSPEAAIRLFLTVCAGYPVALIYRGFIRSIPIFNVHHLFFALTGSGLCYFNYGVDTYHSLVAICTSYILMHLFYKSSTYLIATNFTFHMGYLLTGYYFTESNDYDILWTMPHCVLVLRMIGFAFDVADGQKPHDKLSKDQRECALRELPTLLELLAFSYFPASFLVGPQFPFRRYRRFINGEFMQYKGSVQEGMKRLSLGLIYLGIRQVGTMMLPDDYFLTDAYANQRFLRKIFYMGLWGKFSLYKYISCWLMSEGALMCLGFTYNGNTLDGKPDWYGCSNVKLMHLETGTCMQHYVQSFNVNTNLWVAQYIYKRLKFLNNRTISYGGALGFLAVWHGFHSGYYMSFLLEYIVVTAEKQVEEVYIKSVVPHMGTVVESSWYSYLKLITLKFYNIVFMGFCLTPFIFLSYERWIQVFHFVDYYGFIWLSGWLIFYFFYKYLHTDDAKKSGHSVRKGEVFSKATDLSPTVGAALYDKNSTAVDANFSQATDLSPTFQSNKKNN</sequence>
<evidence type="ECO:0000256" key="7">
    <source>
        <dbReference type="ARBA" id="ARBA00022692"/>
    </source>
</evidence>
<evidence type="ECO:0000256" key="11">
    <source>
        <dbReference type="ARBA" id="ARBA00023136"/>
    </source>
</evidence>
<keyword evidence="13" id="KW-1208">Phospholipid metabolism</keyword>
<accession>A0A1A9V3T7</accession>
<keyword evidence="8" id="KW-0256">Endoplasmic reticulum</keyword>
<dbReference type="EC" id="2.3.1.23" evidence="16"/>
<dbReference type="GO" id="GO:0047184">
    <property type="term" value="F:1-acylglycerophosphocholine O-acyltransferase activity"/>
    <property type="evidence" value="ECO:0007669"/>
    <property type="project" value="UniProtKB-EC"/>
</dbReference>
<dbReference type="GO" id="GO:0071617">
    <property type="term" value="F:lysophospholipid acyltransferase activity"/>
    <property type="evidence" value="ECO:0007669"/>
    <property type="project" value="TreeGrafter"/>
</dbReference>
<keyword evidence="14" id="KW-0012">Acyltransferase</keyword>
<dbReference type="GO" id="GO:0006656">
    <property type="term" value="P:phosphatidylcholine biosynthetic process"/>
    <property type="evidence" value="ECO:0007669"/>
    <property type="project" value="TreeGrafter"/>
</dbReference>
<dbReference type="EC" id="2.3.1.n6" evidence="17"/>
<keyword evidence="9 19" id="KW-1133">Transmembrane helix</keyword>
<evidence type="ECO:0000256" key="17">
    <source>
        <dbReference type="ARBA" id="ARBA00038923"/>
    </source>
</evidence>
<feature type="transmembrane region" description="Helical" evidence="19">
    <location>
        <begin position="103"/>
        <end position="121"/>
    </location>
</feature>
<keyword evidence="21" id="KW-1185">Reference proteome</keyword>
<comment type="subcellular location">
    <subcellularLocation>
        <location evidence="2">Endoplasmic reticulum</location>
    </subcellularLocation>
    <subcellularLocation>
        <location evidence="1">Membrane</location>
        <topology evidence="1">Multi-pass membrane protein</topology>
    </subcellularLocation>
</comment>
<keyword evidence="12" id="KW-0594">Phospholipid biosynthesis</keyword>
<reference evidence="20" key="1">
    <citation type="submission" date="2020-05" db="UniProtKB">
        <authorList>
            <consortium name="EnsemblMetazoa"/>
        </authorList>
    </citation>
    <scope>IDENTIFICATION</scope>
    <source>
        <strain evidence="20">TTRI</strain>
    </source>
</reference>
<name>A0A1A9V3T7_GLOAU</name>
<comment type="pathway">
    <text evidence="3">Lipid metabolism; phospholipid metabolism.</text>
</comment>
<evidence type="ECO:0000256" key="5">
    <source>
        <dbReference type="ARBA" id="ARBA00022516"/>
    </source>
</evidence>
<dbReference type="Pfam" id="PF03062">
    <property type="entry name" value="MBOAT"/>
    <property type="match status" value="1"/>
</dbReference>
<dbReference type="VEuPathDB" id="VectorBase:GAUT024870"/>
<keyword evidence="5" id="KW-0444">Lipid biosynthesis</keyword>
<evidence type="ECO:0000256" key="13">
    <source>
        <dbReference type="ARBA" id="ARBA00023264"/>
    </source>
</evidence>
<evidence type="ECO:0000256" key="2">
    <source>
        <dbReference type="ARBA" id="ARBA00004240"/>
    </source>
</evidence>
<feature type="transmembrane region" description="Helical" evidence="19">
    <location>
        <begin position="57"/>
        <end position="74"/>
    </location>
</feature>
<evidence type="ECO:0000313" key="20">
    <source>
        <dbReference type="EnsemblMetazoa" id="GAUT024870-PA"/>
    </source>
</evidence>
<feature type="transmembrane region" description="Helical" evidence="19">
    <location>
        <begin position="27"/>
        <end position="45"/>
    </location>
</feature>
<organism evidence="20 21">
    <name type="scientific">Glossina austeni</name>
    <name type="common">Savannah tsetse fly</name>
    <dbReference type="NCBI Taxonomy" id="7395"/>
    <lineage>
        <taxon>Eukaryota</taxon>
        <taxon>Metazoa</taxon>
        <taxon>Ecdysozoa</taxon>
        <taxon>Arthropoda</taxon>
        <taxon>Hexapoda</taxon>
        <taxon>Insecta</taxon>
        <taxon>Pterygota</taxon>
        <taxon>Neoptera</taxon>
        <taxon>Endopterygota</taxon>
        <taxon>Diptera</taxon>
        <taxon>Brachycera</taxon>
        <taxon>Muscomorpha</taxon>
        <taxon>Hippoboscoidea</taxon>
        <taxon>Glossinidae</taxon>
        <taxon>Glossina</taxon>
    </lineage>
</organism>
<keyword evidence="11 19" id="KW-0472">Membrane</keyword>
<dbReference type="PANTHER" id="PTHR13906">
    <property type="entry name" value="PORCUPINE"/>
    <property type="match status" value="1"/>
</dbReference>
<evidence type="ECO:0000256" key="6">
    <source>
        <dbReference type="ARBA" id="ARBA00022679"/>
    </source>
</evidence>
<feature type="transmembrane region" description="Helical" evidence="19">
    <location>
        <begin position="346"/>
        <end position="365"/>
    </location>
</feature>
<evidence type="ECO:0000256" key="9">
    <source>
        <dbReference type="ARBA" id="ARBA00022989"/>
    </source>
</evidence>
<evidence type="ECO:0000256" key="16">
    <source>
        <dbReference type="ARBA" id="ARBA00026120"/>
    </source>
</evidence>
<dbReference type="GO" id="GO:0016020">
    <property type="term" value="C:membrane"/>
    <property type="evidence" value="ECO:0007669"/>
    <property type="project" value="UniProtKB-SubCell"/>
</dbReference>
<evidence type="ECO:0000313" key="21">
    <source>
        <dbReference type="Proteomes" id="UP000078200"/>
    </source>
</evidence>
<feature type="transmembrane region" description="Helical" evidence="19">
    <location>
        <begin position="413"/>
        <end position="431"/>
    </location>
</feature>
<keyword evidence="7 19" id="KW-0812">Transmembrane</keyword>
<evidence type="ECO:0000256" key="10">
    <source>
        <dbReference type="ARBA" id="ARBA00023098"/>
    </source>
</evidence>
<evidence type="ECO:0000256" key="4">
    <source>
        <dbReference type="ARBA" id="ARBA00010323"/>
    </source>
</evidence>
<dbReference type="GO" id="GO:0030258">
    <property type="term" value="P:lipid modification"/>
    <property type="evidence" value="ECO:0007669"/>
    <property type="project" value="TreeGrafter"/>
</dbReference>
<comment type="similarity">
    <text evidence="4">Belongs to the membrane-bound acyltransferase family.</text>
</comment>
<keyword evidence="10" id="KW-0443">Lipid metabolism</keyword>
<evidence type="ECO:0000256" key="8">
    <source>
        <dbReference type="ARBA" id="ARBA00022824"/>
    </source>
</evidence>
<evidence type="ECO:0000256" key="12">
    <source>
        <dbReference type="ARBA" id="ARBA00023209"/>
    </source>
</evidence>
<dbReference type="GO" id="GO:0005783">
    <property type="term" value="C:endoplasmic reticulum"/>
    <property type="evidence" value="ECO:0007669"/>
    <property type="project" value="UniProtKB-SubCell"/>
</dbReference>
<evidence type="ECO:0000256" key="19">
    <source>
        <dbReference type="SAM" id="Phobius"/>
    </source>
</evidence>
<comment type="pathway">
    <text evidence="15">Phospholipid metabolism.</text>
</comment>
<feature type="transmembrane region" description="Helical" evidence="19">
    <location>
        <begin position="443"/>
        <end position="462"/>
    </location>
</feature>
<dbReference type="Proteomes" id="UP000078200">
    <property type="component" value="Unassembled WGS sequence"/>
</dbReference>